<name>A0A1B1V3G8_9DIPT</name>
<reference evidence="2" key="1">
    <citation type="journal article" date="2016" name="PLoS Negl. Trop. Dis.">
        <title>Molecular Diversity between Salivary Proteins from New World and Old World Sand Flies with Emphasis on Bichromomyia olmeca, the Sand Fly Vector of Leishmania mexicana in Mesoamerica.</title>
        <authorList>
            <person name="Abdeladhim M."/>
            <person name="V Coutinho-Abreu I."/>
            <person name="Townsend S."/>
            <person name="Pasos-Pinto S."/>
            <person name="Sanchez L."/>
            <person name="Rasouli M."/>
            <person name="B Guimaraes-Costa A."/>
            <person name="Aslan H."/>
            <person name="Francischetti I.M."/>
            <person name="Oliveira F."/>
            <person name="Becker I."/>
            <person name="Kamhawi S."/>
            <person name="Ribeiro J.M."/>
            <person name="Jochim R.C."/>
            <person name="Valenzuela J.G."/>
        </authorList>
    </citation>
    <scope>NUCLEOTIDE SEQUENCE</scope>
    <source>
        <tissue evidence="2">Salivary gland</tissue>
    </source>
</reference>
<feature type="chain" id="PRO_5008531031" evidence="1">
    <location>
        <begin position="18"/>
        <end position="66"/>
    </location>
</feature>
<evidence type="ECO:0000313" key="2">
    <source>
        <dbReference type="EMBL" id="ANW11455.1"/>
    </source>
</evidence>
<dbReference type="SUPFAM" id="SSF57059">
    <property type="entry name" value="omega toxin-like"/>
    <property type="match status" value="1"/>
</dbReference>
<organism evidence="2">
    <name type="scientific">Bichromomyia olmeca</name>
    <dbReference type="NCBI Taxonomy" id="715919"/>
    <lineage>
        <taxon>Eukaryota</taxon>
        <taxon>Metazoa</taxon>
        <taxon>Ecdysozoa</taxon>
        <taxon>Arthropoda</taxon>
        <taxon>Hexapoda</taxon>
        <taxon>Insecta</taxon>
        <taxon>Pterygota</taxon>
        <taxon>Neoptera</taxon>
        <taxon>Endopterygota</taxon>
        <taxon>Diptera</taxon>
        <taxon>Nematocera</taxon>
        <taxon>Psychodoidea</taxon>
        <taxon>Psychodidae</taxon>
        <taxon>Bichromomyia</taxon>
    </lineage>
</organism>
<evidence type="ECO:0000256" key="1">
    <source>
        <dbReference type="SAM" id="SignalP"/>
    </source>
</evidence>
<accession>A0A1B1V3G8</accession>
<dbReference type="EMBL" id="KX011376">
    <property type="protein sequence ID" value="ANW11455.1"/>
    <property type="molecule type" value="mRNA"/>
</dbReference>
<protein>
    <submittedName>
        <fullName evidence="2">LolToxF</fullName>
    </submittedName>
</protein>
<keyword evidence="1" id="KW-0732">Signal</keyword>
<proteinExistence type="evidence at transcript level"/>
<sequence length="66" mass="7517">MDPKIFIILLLIVTANASPFREDQPLIRTKRSCRYLFGNCAVDPCCEHLFCNSFSICGWDAKYTLG</sequence>
<dbReference type="AlphaFoldDB" id="A0A1B1V3G8"/>
<feature type="signal peptide" evidence="1">
    <location>
        <begin position="1"/>
        <end position="17"/>
    </location>
</feature>